<proteinExistence type="predicted"/>
<evidence type="ECO:0000313" key="2">
    <source>
        <dbReference type="Proteomes" id="UP001162992"/>
    </source>
</evidence>
<reference evidence="2" key="1">
    <citation type="journal article" date="2024" name="Proc. Natl. Acad. Sci. U.S.A.">
        <title>Extraordinary preservation of gene collinearity over three hundred million years revealed in homosporous lycophytes.</title>
        <authorList>
            <person name="Li C."/>
            <person name="Wickell D."/>
            <person name="Kuo L.Y."/>
            <person name="Chen X."/>
            <person name="Nie B."/>
            <person name="Liao X."/>
            <person name="Peng D."/>
            <person name="Ji J."/>
            <person name="Jenkins J."/>
            <person name="Williams M."/>
            <person name="Shu S."/>
            <person name="Plott C."/>
            <person name="Barry K."/>
            <person name="Rajasekar S."/>
            <person name="Grimwood J."/>
            <person name="Han X."/>
            <person name="Sun S."/>
            <person name="Hou Z."/>
            <person name="He W."/>
            <person name="Dai G."/>
            <person name="Sun C."/>
            <person name="Schmutz J."/>
            <person name="Leebens-Mack J.H."/>
            <person name="Li F.W."/>
            <person name="Wang L."/>
        </authorList>
    </citation>
    <scope>NUCLEOTIDE SEQUENCE [LARGE SCALE GENOMIC DNA]</scope>
    <source>
        <strain evidence="2">cv. PW_Plant_1</strain>
    </source>
</reference>
<sequence>MADWDTSHLFVDDEDEQENDDYAVEGETSKDLIIFLVDVGRDMFLEFDEEDAGKSYFDVVIESIIEDLKARIISRDSDKVGICFYNSREKKNPLESDSVYILRDIEELSAGFIKEVSSMKDRFGNEIGSQRGVKSGSRESSLYNAIWVSQGMFSKTAAKNHGKRIFIFTNNDDPFEDVDPSLKADLKRTTIQRAKDANDLGISIELYALSRPGEEFNVNIFYKDIVQLDDEDTSQFMIRSKQRFNDLVQQMRKKIMKKRTIRKIMLTLPTGQSIGLKTFAMVRPARPGSGEWLDSSTNTPLKIERSFICSDTGSIMNESLKRFQEYNNKKIIFTIDEVAQVKNVTNVQLQLLGFKPISCLKDYHNLRPPTFLYPNDETISGSTCAFVALHRALLRFQKYAVAFHGRSTNPQLVALVAQEEVTVDGFQVHPPGMHMIYLPYADDIRPAEKFNVSSDVLPRATPEQIEKAMTLIKKMNIKDFTVEQISNPALQRHYAILQAVALDEEDLPESKDETLPDEEGMKRPQVVAAVKAFKDAVYGENHDTDEAEAAAQRAKGSMTAQKRKAAADVAALEADKYDWNELAESGKLKELTVPELKFFLNSKKLPLTGKKDVLISRILTSLGK</sequence>
<keyword evidence="2" id="KW-1185">Reference proteome</keyword>
<gene>
    <name evidence="1" type="ORF">O6H91_02G108300</name>
</gene>
<protein>
    <submittedName>
        <fullName evidence="1">Uncharacterized protein</fullName>
    </submittedName>
</protein>
<comment type="caution">
    <text evidence="1">The sequence shown here is derived from an EMBL/GenBank/DDBJ whole genome shotgun (WGS) entry which is preliminary data.</text>
</comment>
<dbReference type="EMBL" id="CM055093">
    <property type="protein sequence ID" value="KAJ7566555.1"/>
    <property type="molecule type" value="Genomic_DNA"/>
</dbReference>
<organism evidence="1 2">
    <name type="scientific">Diphasiastrum complanatum</name>
    <name type="common">Issler's clubmoss</name>
    <name type="synonym">Lycopodium complanatum</name>
    <dbReference type="NCBI Taxonomy" id="34168"/>
    <lineage>
        <taxon>Eukaryota</taxon>
        <taxon>Viridiplantae</taxon>
        <taxon>Streptophyta</taxon>
        <taxon>Embryophyta</taxon>
        <taxon>Tracheophyta</taxon>
        <taxon>Lycopodiopsida</taxon>
        <taxon>Lycopodiales</taxon>
        <taxon>Lycopodiaceae</taxon>
        <taxon>Lycopodioideae</taxon>
        <taxon>Diphasiastrum</taxon>
    </lineage>
</organism>
<evidence type="ECO:0000313" key="1">
    <source>
        <dbReference type="EMBL" id="KAJ7566555.1"/>
    </source>
</evidence>
<dbReference type="Proteomes" id="UP001162992">
    <property type="component" value="Chromosome 2"/>
</dbReference>
<name>A0ACC2EJJ6_DIPCM</name>
<accession>A0ACC2EJJ6</accession>